<keyword evidence="8" id="KW-0418">Kinase</keyword>
<evidence type="ECO:0000256" key="5">
    <source>
        <dbReference type="ARBA" id="ARBA00022737"/>
    </source>
</evidence>
<dbReference type="PANTHER" id="PTHR11255">
    <property type="entry name" value="DIACYLGLYCEROL KINASE"/>
    <property type="match status" value="1"/>
</dbReference>
<name>A0A3P7V105_9BILA</name>
<evidence type="ECO:0000256" key="8">
    <source>
        <dbReference type="ARBA" id="ARBA00022777"/>
    </source>
</evidence>
<keyword evidence="6" id="KW-0547">Nucleotide-binding</keyword>
<dbReference type="GO" id="GO:0008270">
    <property type="term" value="F:zinc ion binding"/>
    <property type="evidence" value="ECO:0007669"/>
    <property type="project" value="UniProtKB-KW"/>
</dbReference>
<dbReference type="SUPFAM" id="SSF57889">
    <property type="entry name" value="Cysteine-rich domain"/>
    <property type="match status" value="1"/>
</dbReference>
<dbReference type="SUPFAM" id="SSF54236">
    <property type="entry name" value="Ubiquitin-like"/>
    <property type="match status" value="2"/>
</dbReference>
<keyword evidence="10" id="KW-0067">ATP-binding</keyword>
<evidence type="ECO:0000256" key="2">
    <source>
        <dbReference type="ARBA" id="ARBA00012133"/>
    </source>
</evidence>
<dbReference type="FunFam" id="3.30.60.20:FF:000002">
    <property type="entry name" value="Diacylglycerol kinase"/>
    <property type="match status" value="1"/>
</dbReference>
<dbReference type="SMART" id="SM00109">
    <property type="entry name" value="C1"/>
    <property type="match status" value="1"/>
</dbReference>
<dbReference type="PROSITE" id="PS00479">
    <property type="entry name" value="ZF_DAG_PE_1"/>
    <property type="match status" value="1"/>
</dbReference>
<dbReference type="InterPro" id="IPR000159">
    <property type="entry name" value="RA_dom"/>
</dbReference>
<dbReference type="GO" id="GO:0004143">
    <property type="term" value="F:ATP-dependent diacylglycerol kinase activity"/>
    <property type="evidence" value="ECO:0007669"/>
    <property type="project" value="UniProtKB-EC"/>
</dbReference>
<dbReference type="CDD" id="cd17111">
    <property type="entry name" value="RA1_DAGK-theta"/>
    <property type="match status" value="1"/>
</dbReference>
<keyword evidence="9" id="KW-0862">Zinc</keyword>
<dbReference type="EC" id="2.7.1.107" evidence="2"/>
<evidence type="ECO:0000259" key="13">
    <source>
        <dbReference type="PROSITE" id="PS50200"/>
    </source>
</evidence>
<feature type="domain" description="Ras-associating" evidence="13">
    <location>
        <begin position="125"/>
        <end position="211"/>
    </location>
</feature>
<keyword evidence="4" id="KW-0479">Metal-binding</keyword>
<proteinExistence type="inferred from homology"/>
<gene>
    <name evidence="14" type="ORF">BTMF_LOCUS11963</name>
</gene>
<dbReference type="SMART" id="SM00314">
    <property type="entry name" value="RA"/>
    <property type="match status" value="2"/>
</dbReference>
<dbReference type="InterPro" id="IPR029071">
    <property type="entry name" value="Ubiquitin-like_domsf"/>
</dbReference>
<dbReference type="Pfam" id="PF00788">
    <property type="entry name" value="RA"/>
    <property type="match status" value="2"/>
</dbReference>
<evidence type="ECO:0000256" key="11">
    <source>
        <dbReference type="SAM" id="MobiDB-lite"/>
    </source>
</evidence>
<protein>
    <recommendedName>
        <fullName evidence="2">diacylglycerol kinase (ATP)</fullName>
        <ecNumber evidence="2">2.7.1.107</ecNumber>
    </recommendedName>
</protein>
<feature type="region of interest" description="Disordered" evidence="11">
    <location>
        <begin position="98"/>
        <end position="118"/>
    </location>
</feature>
<evidence type="ECO:0000256" key="4">
    <source>
        <dbReference type="ARBA" id="ARBA00022723"/>
    </source>
</evidence>
<dbReference type="CDD" id="cd20854">
    <property type="entry name" value="C1_DGKtheta_typeV_rpt3"/>
    <property type="match status" value="1"/>
</dbReference>
<dbReference type="Gene3D" id="3.10.20.90">
    <property type="entry name" value="Phosphatidylinositol 3-kinase Catalytic Subunit, Chain A, domain 1"/>
    <property type="match status" value="1"/>
</dbReference>
<dbReference type="PANTHER" id="PTHR11255:SF54">
    <property type="entry name" value="DIACYLGLYCEROL KINASE THETA"/>
    <property type="match status" value="1"/>
</dbReference>
<evidence type="ECO:0000313" key="14">
    <source>
        <dbReference type="EMBL" id="VDO40936.1"/>
    </source>
</evidence>
<accession>A0A3P7V105</accession>
<dbReference type="Proteomes" id="UP000280834">
    <property type="component" value="Unassembled WGS sequence"/>
</dbReference>
<evidence type="ECO:0000256" key="9">
    <source>
        <dbReference type="ARBA" id="ARBA00022833"/>
    </source>
</evidence>
<dbReference type="GO" id="GO:0007165">
    <property type="term" value="P:signal transduction"/>
    <property type="evidence" value="ECO:0007669"/>
    <property type="project" value="InterPro"/>
</dbReference>
<dbReference type="AlphaFoldDB" id="A0A3P7V105"/>
<keyword evidence="5" id="KW-0677">Repeat</keyword>
<dbReference type="PROSITE" id="PS50081">
    <property type="entry name" value="ZF_DAG_PE_2"/>
    <property type="match status" value="1"/>
</dbReference>
<dbReference type="InterPro" id="IPR037607">
    <property type="entry name" value="DGK"/>
</dbReference>
<keyword evidence="15" id="KW-1185">Reference proteome</keyword>
<dbReference type="InterPro" id="IPR002219">
    <property type="entry name" value="PKC_DAG/PE"/>
</dbReference>
<evidence type="ECO:0000256" key="10">
    <source>
        <dbReference type="ARBA" id="ARBA00022840"/>
    </source>
</evidence>
<dbReference type="InterPro" id="IPR046349">
    <property type="entry name" value="C1-like_sf"/>
</dbReference>
<sequence length="330" mass="38409">MDKNKQVQHHHMREGNIPRDSKCVVCRKACWSYECLAGMKCAWCSATAHAICYRQMSLECDFGALKKIMLPPNALTIPRTELPMKQLLNIQGTYLEASSPVKTHPEDSALNSPDEAKEKEDYENLRIFDGNSSLRKHEYRTATVPKTASMHQIRDVALRRFHISDNPDCYYVTQVHNDNGEEELLEDPLPLRNVRRPEGRRAQIFLRYKDDPEKAVVKLYGGWLRVPVTCCSLLVTKETLVQDAVAEALDRFGLDRNFANRYNLIEDSLRRYHVVRFYIQEKDDPHDHAVFVGNLPLSLAQRQYERILLRLLGAKGYHLLLFRRRFYFDL</sequence>
<dbReference type="PROSITE" id="PS50200">
    <property type="entry name" value="RA"/>
    <property type="match status" value="1"/>
</dbReference>
<feature type="domain" description="Phorbol-ester/DAG-type" evidence="12">
    <location>
        <begin position="9"/>
        <end position="60"/>
    </location>
</feature>
<reference evidence="14 15" key="1">
    <citation type="submission" date="2018-11" db="EMBL/GenBank/DDBJ databases">
        <authorList>
            <consortium name="Pathogen Informatics"/>
        </authorList>
    </citation>
    <scope>NUCLEOTIDE SEQUENCE [LARGE SCALE GENOMIC DNA]</scope>
</reference>
<evidence type="ECO:0000313" key="15">
    <source>
        <dbReference type="Proteomes" id="UP000280834"/>
    </source>
</evidence>
<keyword evidence="3" id="KW-0808">Transferase</keyword>
<evidence type="ECO:0000256" key="1">
    <source>
        <dbReference type="ARBA" id="ARBA00009280"/>
    </source>
</evidence>
<keyword evidence="7" id="KW-0863">Zinc-finger</keyword>
<evidence type="ECO:0000256" key="7">
    <source>
        <dbReference type="ARBA" id="ARBA00022771"/>
    </source>
</evidence>
<dbReference type="GO" id="GO:0005524">
    <property type="term" value="F:ATP binding"/>
    <property type="evidence" value="ECO:0007669"/>
    <property type="project" value="UniProtKB-KW"/>
</dbReference>
<dbReference type="Gene3D" id="3.30.60.20">
    <property type="match status" value="1"/>
</dbReference>
<evidence type="ECO:0000256" key="3">
    <source>
        <dbReference type="ARBA" id="ARBA00022679"/>
    </source>
</evidence>
<evidence type="ECO:0000256" key="6">
    <source>
        <dbReference type="ARBA" id="ARBA00022741"/>
    </source>
</evidence>
<dbReference type="EMBL" id="UZAG01018757">
    <property type="protein sequence ID" value="VDO40936.1"/>
    <property type="molecule type" value="Genomic_DNA"/>
</dbReference>
<dbReference type="GO" id="GO:0016020">
    <property type="term" value="C:membrane"/>
    <property type="evidence" value="ECO:0007669"/>
    <property type="project" value="UniProtKB-SubCell"/>
</dbReference>
<dbReference type="Pfam" id="PF00130">
    <property type="entry name" value="C1_1"/>
    <property type="match status" value="1"/>
</dbReference>
<organism evidence="14 15">
    <name type="scientific">Brugia timori</name>
    <dbReference type="NCBI Taxonomy" id="42155"/>
    <lineage>
        <taxon>Eukaryota</taxon>
        <taxon>Metazoa</taxon>
        <taxon>Ecdysozoa</taxon>
        <taxon>Nematoda</taxon>
        <taxon>Chromadorea</taxon>
        <taxon>Rhabditida</taxon>
        <taxon>Spirurina</taxon>
        <taxon>Spiruromorpha</taxon>
        <taxon>Filarioidea</taxon>
        <taxon>Onchocercidae</taxon>
        <taxon>Brugia</taxon>
    </lineage>
</organism>
<evidence type="ECO:0000259" key="12">
    <source>
        <dbReference type="PROSITE" id="PS50081"/>
    </source>
</evidence>
<comment type="similarity">
    <text evidence="1">Belongs to the eukaryotic diacylglycerol kinase family.</text>
</comment>